<feature type="domain" description="Streptomycin biosynthesis protein StrF" evidence="1">
    <location>
        <begin position="4"/>
        <end position="172"/>
    </location>
</feature>
<reference evidence="2" key="2">
    <citation type="journal article" date="2021" name="PeerJ">
        <title>Extensive microbial diversity within the chicken gut microbiome revealed by metagenomics and culture.</title>
        <authorList>
            <person name="Gilroy R."/>
            <person name="Ravi A."/>
            <person name="Getino M."/>
            <person name="Pursley I."/>
            <person name="Horton D.L."/>
            <person name="Alikhan N.F."/>
            <person name="Baker D."/>
            <person name="Gharbi K."/>
            <person name="Hall N."/>
            <person name="Watson M."/>
            <person name="Adriaenssens E.M."/>
            <person name="Foster-Nyarko E."/>
            <person name="Jarju S."/>
            <person name="Secka A."/>
            <person name="Antonio M."/>
            <person name="Oren A."/>
            <person name="Chaudhuri R.R."/>
            <person name="La Ragione R."/>
            <person name="Hildebrand F."/>
            <person name="Pallen M.J."/>
        </authorList>
    </citation>
    <scope>NUCLEOTIDE SEQUENCE</scope>
    <source>
        <strain evidence="2">CHK147-3167</strain>
    </source>
</reference>
<comment type="caution">
    <text evidence="2">The sequence shown here is derived from an EMBL/GenBank/DDBJ whole genome shotgun (WGS) entry which is preliminary data.</text>
</comment>
<proteinExistence type="predicted"/>
<dbReference type="Proteomes" id="UP000886786">
    <property type="component" value="Unassembled WGS sequence"/>
</dbReference>
<sequence>MISVITIYNDKNVLESTLLKSIKVQENCEYETILVDTYSHGFTSAASALNYGASLAKGDYLVFIHQDVKFEENDTLSTIEEFCKQNEFGIAGVAGLSSQKQSIAKIYHGKNRILASKNNDFNLPVEAISLDECLLIVPKKSFDGFSDLGDTWHLYGTDYTLKMKNKGKKALIFPITLWHKSDGISLNLNYFDSIKSLCHLYRKEKVIYTLFGYWPTNPLKLNIKVLYRKFRFKKWGR</sequence>
<protein>
    <submittedName>
        <fullName evidence="2">Family 2 glycosyl transferase</fullName>
    </submittedName>
</protein>
<dbReference type="AlphaFoldDB" id="A0A9D0ZS56"/>
<keyword evidence="2" id="KW-0808">Transferase</keyword>
<name>A0A9D0ZS56_9FIRM</name>
<dbReference type="Pfam" id="PF13712">
    <property type="entry name" value="Glyco_tranf_2_5"/>
    <property type="match status" value="1"/>
</dbReference>
<evidence type="ECO:0000313" key="3">
    <source>
        <dbReference type="Proteomes" id="UP000886786"/>
    </source>
</evidence>
<dbReference type="GO" id="GO:0016740">
    <property type="term" value="F:transferase activity"/>
    <property type="evidence" value="ECO:0007669"/>
    <property type="project" value="UniProtKB-KW"/>
</dbReference>
<dbReference type="InterPro" id="IPR059123">
    <property type="entry name" value="StrF_dom"/>
</dbReference>
<dbReference type="CDD" id="cd00761">
    <property type="entry name" value="Glyco_tranf_GTA_type"/>
    <property type="match status" value="1"/>
</dbReference>
<dbReference type="SUPFAM" id="SSF53448">
    <property type="entry name" value="Nucleotide-diphospho-sugar transferases"/>
    <property type="match status" value="1"/>
</dbReference>
<accession>A0A9D0ZS56</accession>
<gene>
    <name evidence="2" type="ORF">IAB27_06300</name>
</gene>
<reference evidence="2" key="1">
    <citation type="submission" date="2020-10" db="EMBL/GenBank/DDBJ databases">
        <authorList>
            <person name="Gilroy R."/>
        </authorList>
    </citation>
    <scope>NUCLEOTIDE SEQUENCE</scope>
    <source>
        <strain evidence="2">CHK147-3167</strain>
    </source>
</reference>
<organism evidence="2 3">
    <name type="scientific">Candidatus Coprosoma intestinipullorum</name>
    <dbReference type="NCBI Taxonomy" id="2840752"/>
    <lineage>
        <taxon>Bacteria</taxon>
        <taxon>Bacillati</taxon>
        <taxon>Bacillota</taxon>
        <taxon>Bacillota incertae sedis</taxon>
        <taxon>Candidatus Coprosoma</taxon>
    </lineage>
</organism>
<evidence type="ECO:0000313" key="2">
    <source>
        <dbReference type="EMBL" id="HIQ91213.1"/>
    </source>
</evidence>
<dbReference type="Gene3D" id="3.90.550.10">
    <property type="entry name" value="Spore Coat Polysaccharide Biosynthesis Protein SpsA, Chain A"/>
    <property type="match status" value="1"/>
</dbReference>
<dbReference type="EMBL" id="DVFV01000106">
    <property type="protein sequence ID" value="HIQ91213.1"/>
    <property type="molecule type" value="Genomic_DNA"/>
</dbReference>
<evidence type="ECO:0000259" key="1">
    <source>
        <dbReference type="Pfam" id="PF13712"/>
    </source>
</evidence>
<dbReference type="InterPro" id="IPR029044">
    <property type="entry name" value="Nucleotide-diphossugar_trans"/>
</dbReference>